<feature type="transmembrane region" description="Helical" evidence="2">
    <location>
        <begin position="464"/>
        <end position="489"/>
    </location>
</feature>
<sequence length="939" mass="100645">MYLTEIRKPLLAASLSVILSLAAAAPELAFPLNSQVPPVAYVSQPYNFAFSADTFTSNAPEITYTIAHGPKWLDLDSASRQFRGIPNQSDIGTTIFQLVASDLTGQSSTNVTFIVLESSTLTLNAPVLPQLEQSGLVSPPNSLLAHPQQSFHLVFEKQIFDGATLETRYYAVSADNTPLPPWVQFDESRLEISGTTPALVSPLAESQTYSLRLIASNVPGFAESAVDFQIVISRRILAFSPASQDIQISSGDHFQTLPLRPLITLDGGPVTDDQIVSIDATVPAWVKLDRKQLSLSGTAVDTANTTITITVMDIYHDIANATIFLENTGASNVSLGIIGVVNVTAGECFSYNSINPTSSPWVRAVAALGSAAAWLGFNNQTWVLSGSVPPDLSPQTLNISITFANSSTVATGEVILQVLRKPIATAMTPTHTTELPTSSKASGTSKASERAMSSPNGNTSNSHVLHIVLACVFSVVGALLAVCLTLCCLRRRRKGKETNNASFEEGSALADGRAYEPPNQSAQAAETAGRPPYAQDIVPSDSLRMTPAWSHDSLKSSRKRLSGTGRPHPLSQHRTSQILTPGSLFAAQLEAAQGFDRARDTAYEPLPLPANPRLSLPGLPAFPSRLSEAGLQSQLEDSTTNTHASPVSHVVGLPDRRSGAGHGAGILITPDSGLDQSSWRNTWASNPSSDRRRTTLVLDSFPAPPVTGATTARAGSQTKKSGPCLRVVPEDSSQPLSFEEQRQKWHTERARARLEGSARFSNAGSARMMASPQTKWPRNTAALADRGPPTSPPTAGASREHPWSRWSGLELGAREPARMGSLVPSYPGNTPMLRTQVSIAGSGQFDSVTSSDSYLEDENSAIEETRAEGKQWPASNSSQSLPRLPFNPVPPSRDNMRNGEFSTDAKQQAWSVNGRRRISVEEGGLKRSQASRRGSFRFI</sequence>
<evidence type="ECO:0000256" key="3">
    <source>
        <dbReference type="SAM" id="SignalP"/>
    </source>
</evidence>
<keyword evidence="2" id="KW-0472">Membrane</keyword>
<dbReference type="OrthoDB" id="10264738at2759"/>
<feature type="signal peptide" evidence="3">
    <location>
        <begin position="1"/>
        <end position="24"/>
    </location>
</feature>
<keyword evidence="3" id="KW-0732">Signal</keyword>
<feature type="chain" id="PRO_5002245728" description="Dystroglycan-type cadherin-like domain-containing protein" evidence="3">
    <location>
        <begin position="25"/>
        <end position="939"/>
    </location>
</feature>
<feature type="region of interest" description="Disordered" evidence="1">
    <location>
        <begin position="849"/>
        <end position="939"/>
    </location>
</feature>
<keyword evidence="2" id="KW-0812">Transmembrane</keyword>
<feature type="compositionally biased region" description="Basic and acidic residues" evidence="1">
    <location>
        <begin position="739"/>
        <end position="749"/>
    </location>
</feature>
<dbReference type="GeneID" id="27712053"/>
<keyword evidence="5" id="KW-1185">Reference proteome</keyword>
<evidence type="ECO:0000256" key="2">
    <source>
        <dbReference type="SAM" id="Phobius"/>
    </source>
</evidence>
<feature type="compositionally biased region" description="Low complexity" evidence="1">
    <location>
        <begin position="437"/>
        <end position="446"/>
    </location>
</feature>
<evidence type="ECO:0000313" key="4">
    <source>
        <dbReference type="EMBL" id="KIX98227.1"/>
    </source>
</evidence>
<dbReference type="VEuPathDB" id="FungiDB:Z520_06307"/>
<dbReference type="Gene3D" id="2.60.40.10">
    <property type="entry name" value="Immunoglobulins"/>
    <property type="match status" value="2"/>
</dbReference>
<protein>
    <recommendedName>
        <fullName evidence="6">Dystroglycan-type cadherin-like domain-containing protein</fullName>
    </recommendedName>
</protein>
<gene>
    <name evidence="4" type="ORF">Z520_06307</name>
</gene>
<dbReference type="EMBL" id="KN848072">
    <property type="protein sequence ID" value="KIX98227.1"/>
    <property type="molecule type" value="Genomic_DNA"/>
</dbReference>
<dbReference type="InterPro" id="IPR013783">
    <property type="entry name" value="Ig-like_fold"/>
</dbReference>
<evidence type="ECO:0008006" key="6">
    <source>
        <dbReference type="Google" id="ProtNLM"/>
    </source>
</evidence>
<dbReference type="RefSeq" id="XP_016632350.1">
    <property type="nucleotide sequence ID" value="XM_016776808.1"/>
</dbReference>
<feature type="compositionally biased region" description="Polar residues" evidence="1">
    <location>
        <begin position="900"/>
        <end position="911"/>
    </location>
</feature>
<feature type="compositionally biased region" description="Polar residues" evidence="1">
    <location>
        <begin position="708"/>
        <end position="720"/>
    </location>
</feature>
<dbReference type="Proteomes" id="UP000053411">
    <property type="component" value="Unassembled WGS sequence"/>
</dbReference>
<name>A0A0D2JXE1_9EURO</name>
<organism evidence="4 5">
    <name type="scientific">Fonsecaea multimorphosa CBS 102226</name>
    <dbReference type="NCBI Taxonomy" id="1442371"/>
    <lineage>
        <taxon>Eukaryota</taxon>
        <taxon>Fungi</taxon>
        <taxon>Dikarya</taxon>
        <taxon>Ascomycota</taxon>
        <taxon>Pezizomycotina</taxon>
        <taxon>Eurotiomycetes</taxon>
        <taxon>Chaetothyriomycetidae</taxon>
        <taxon>Chaetothyriales</taxon>
        <taxon>Herpotrichiellaceae</taxon>
        <taxon>Fonsecaea</taxon>
    </lineage>
</organism>
<dbReference type="Pfam" id="PF05345">
    <property type="entry name" value="He_PIG"/>
    <property type="match status" value="2"/>
</dbReference>
<proteinExistence type="predicted"/>
<evidence type="ECO:0000256" key="1">
    <source>
        <dbReference type="SAM" id="MobiDB-lite"/>
    </source>
</evidence>
<evidence type="ECO:0000313" key="5">
    <source>
        <dbReference type="Proteomes" id="UP000053411"/>
    </source>
</evidence>
<feature type="region of interest" description="Disordered" evidence="1">
    <location>
        <begin position="428"/>
        <end position="458"/>
    </location>
</feature>
<feature type="region of interest" description="Disordered" evidence="1">
    <location>
        <begin position="780"/>
        <end position="803"/>
    </location>
</feature>
<dbReference type="SUPFAM" id="SSF49313">
    <property type="entry name" value="Cadherin-like"/>
    <property type="match status" value="2"/>
</dbReference>
<dbReference type="AlphaFoldDB" id="A0A0D2JXE1"/>
<feature type="region of interest" description="Disordered" evidence="1">
    <location>
        <begin position="756"/>
        <end position="775"/>
    </location>
</feature>
<reference evidence="4 5" key="1">
    <citation type="submission" date="2015-01" db="EMBL/GenBank/DDBJ databases">
        <title>The Genome Sequence of Fonsecaea multimorphosa CBS 102226.</title>
        <authorList>
            <consortium name="The Broad Institute Genomics Platform"/>
            <person name="Cuomo C."/>
            <person name="de Hoog S."/>
            <person name="Gorbushina A."/>
            <person name="Stielow B."/>
            <person name="Teixiera M."/>
            <person name="Abouelleil A."/>
            <person name="Chapman S.B."/>
            <person name="Priest M."/>
            <person name="Young S.K."/>
            <person name="Wortman J."/>
            <person name="Nusbaum C."/>
            <person name="Birren B."/>
        </authorList>
    </citation>
    <scope>NUCLEOTIDE SEQUENCE [LARGE SCALE GENOMIC DNA]</scope>
    <source>
        <strain evidence="4 5">CBS 102226</strain>
    </source>
</reference>
<feature type="region of interest" description="Disordered" evidence="1">
    <location>
        <begin position="700"/>
        <end position="749"/>
    </location>
</feature>
<dbReference type="STRING" id="1442371.A0A0D2JXE1"/>
<dbReference type="InterPro" id="IPR015919">
    <property type="entry name" value="Cadherin-like_sf"/>
</dbReference>
<feature type="region of interest" description="Disordered" evidence="1">
    <location>
        <begin position="497"/>
        <end position="574"/>
    </location>
</feature>
<dbReference type="GO" id="GO:0016020">
    <property type="term" value="C:membrane"/>
    <property type="evidence" value="ECO:0007669"/>
    <property type="project" value="InterPro"/>
</dbReference>
<dbReference type="GO" id="GO:0005509">
    <property type="term" value="F:calcium ion binding"/>
    <property type="evidence" value="ECO:0007669"/>
    <property type="project" value="InterPro"/>
</dbReference>
<accession>A0A0D2JXE1</accession>
<keyword evidence="2" id="KW-1133">Transmembrane helix</keyword>